<dbReference type="Proteomes" id="UP000035740">
    <property type="component" value="Unassembled WGS sequence"/>
</dbReference>
<organism evidence="1 2">
    <name type="scientific">Beta vulgaris subsp. vulgaris</name>
    <name type="common">Beet</name>
    <dbReference type="NCBI Taxonomy" id="3555"/>
    <lineage>
        <taxon>Eukaryota</taxon>
        <taxon>Viridiplantae</taxon>
        <taxon>Streptophyta</taxon>
        <taxon>Embryophyta</taxon>
        <taxon>Tracheophyta</taxon>
        <taxon>Spermatophyta</taxon>
        <taxon>Magnoliopsida</taxon>
        <taxon>eudicotyledons</taxon>
        <taxon>Gunneridae</taxon>
        <taxon>Pentapetalae</taxon>
        <taxon>Caryophyllales</taxon>
        <taxon>Chenopodiaceae</taxon>
        <taxon>Betoideae</taxon>
        <taxon>Beta</taxon>
    </lineage>
</organism>
<feature type="non-terminal residue" evidence="1">
    <location>
        <position position="1"/>
    </location>
</feature>
<sequence>MKEVEDILRGRTDAKDDDLFESLATLMTNLLRGVVEQSVRQLHQFLTRFRHANDVAFSPDQVASVLNIIQDERPEPGMSPIFAVRLVVQRRKIQLQVLPNEVESAVARVLDAILNGFDALPRVETKLYPLLDNPKTMALKVDDDRISAQRDDIIRVFRQSSASAQAIVSLYDEHAYLLDESQRLADWVTQPRTLNEFRDRYCHGSAILIH</sequence>
<dbReference type="Gramene" id="KMS94055">
    <property type="protein sequence ID" value="KMS94055"/>
    <property type="gene ID" value="BVRB_025250"/>
</dbReference>
<dbReference type="AlphaFoldDB" id="A0A0J8DTF7"/>
<reference evidence="1 2" key="1">
    <citation type="journal article" date="2014" name="Nature">
        <title>The genome of the recently domesticated crop plant sugar beet (Beta vulgaris).</title>
        <authorList>
            <person name="Dohm J.C."/>
            <person name="Minoche A.E."/>
            <person name="Holtgrawe D."/>
            <person name="Capella-Gutierrez S."/>
            <person name="Zakrzewski F."/>
            <person name="Tafer H."/>
            <person name="Rupp O."/>
            <person name="Sorensen T.R."/>
            <person name="Stracke R."/>
            <person name="Reinhardt R."/>
            <person name="Goesmann A."/>
            <person name="Kraft T."/>
            <person name="Schulz B."/>
            <person name="Stadler P.F."/>
            <person name="Schmidt T."/>
            <person name="Gabaldon T."/>
            <person name="Lehrach H."/>
            <person name="Weisshaar B."/>
            <person name="Himmelbauer H."/>
        </authorList>
    </citation>
    <scope>NUCLEOTIDE SEQUENCE [LARGE SCALE GENOMIC DNA]</scope>
    <source>
        <tissue evidence="1">Taproot</tissue>
    </source>
</reference>
<protein>
    <submittedName>
        <fullName evidence="1">Uncharacterized protein</fullName>
    </submittedName>
</protein>
<gene>
    <name evidence="1" type="ORF">BVRB_025250</name>
</gene>
<evidence type="ECO:0000313" key="2">
    <source>
        <dbReference type="Proteomes" id="UP000035740"/>
    </source>
</evidence>
<proteinExistence type="predicted"/>
<evidence type="ECO:0000313" key="1">
    <source>
        <dbReference type="EMBL" id="KMS94055.1"/>
    </source>
</evidence>
<accession>A0A0J8DTF7</accession>
<name>A0A0J8DTF7_BETVV</name>
<keyword evidence="2" id="KW-1185">Reference proteome</keyword>
<dbReference type="OrthoDB" id="5593012at2759"/>
<dbReference type="EMBL" id="KQ096525">
    <property type="protein sequence ID" value="KMS94055.1"/>
    <property type="molecule type" value="Genomic_DNA"/>
</dbReference>